<dbReference type="InterPro" id="IPR036291">
    <property type="entry name" value="NAD(P)-bd_dom_sf"/>
</dbReference>
<dbReference type="Pfam" id="PF08240">
    <property type="entry name" value="ADH_N"/>
    <property type="match status" value="1"/>
</dbReference>
<dbReference type="Pfam" id="PF00107">
    <property type="entry name" value="ADH_zinc_N"/>
    <property type="match status" value="1"/>
</dbReference>
<evidence type="ECO:0000259" key="2">
    <source>
        <dbReference type="Pfam" id="PF00107"/>
    </source>
</evidence>
<keyword evidence="1" id="KW-0560">Oxidoreductase</keyword>
<dbReference type="Gene3D" id="3.40.50.720">
    <property type="entry name" value="NAD(P)-binding Rossmann-like Domain"/>
    <property type="match status" value="1"/>
</dbReference>
<dbReference type="GO" id="GO:0016491">
    <property type="term" value="F:oxidoreductase activity"/>
    <property type="evidence" value="ECO:0007669"/>
    <property type="project" value="UniProtKB-KW"/>
</dbReference>
<accession>A0A9P4I120</accession>
<dbReference type="OrthoDB" id="3941538at2759"/>
<evidence type="ECO:0000256" key="1">
    <source>
        <dbReference type="ARBA" id="ARBA00023002"/>
    </source>
</evidence>
<evidence type="ECO:0000259" key="3">
    <source>
        <dbReference type="Pfam" id="PF08240"/>
    </source>
</evidence>
<organism evidence="4 5">
    <name type="scientific">Rhizodiscina lignyota</name>
    <dbReference type="NCBI Taxonomy" id="1504668"/>
    <lineage>
        <taxon>Eukaryota</taxon>
        <taxon>Fungi</taxon>
        <taxon>Dikarya</taxon>
        <taxon>Ascomycota</taxon>
        <taxon>Pezizomycotina</taxon>
        <taxon>Dothideomycetes</taxon>
        <taxon>Pleosporomycetidae</taxon>
        <taxon>Aulographales</taxon>
        <taxon>Rhizodiscinaceae</taxon>
        <taxon>Rhizodiscina</taxon>
    </lineage>
</organism>
<dbReference type="InterPro" id="IPR011032">
    <property type="entry name" value="GroES-like_sf"/>
</dbReference>
<dbReference type="InterPro" id="IPR013154">
    <property type="entry name" value="ADH-like_N"/>
</dbReference>
<dbReference type="Proteomes" id="UP000799772">
    <property type="component" value="Unassembled WGS sequence"/>
</dbReference>
<reference evidence="4" key="1">
    <citation type="journal article" date="2020" name="Stud. Mycol.">
        <title>101 Dothideomycetes genomes: a test case for predicting lifestyles and emergence of pathogens.</title>
        <authorList>
            <person name="Haridas S."/>
            <person name="Albert R."/>
            <person name="Binder M."/>
            <person name="Bloem J."/>
            <person name="Labutti K."/>
            <person name="Salamov A."/>
            <person name="Andreopoulos B."/>
            <person name="Baker S."/>
            <person name="Barry K."/>
            <person name="Bills G."/>
            <person name="Bluhm B."/>
            <person name="Cannon C."/>
            <person name="Castanera R."/>
            <person name="Culley D."/>
            <person name="Daum C."/>
            <person name="Ezra D."/>
            <person name="Gonzalez J."/>
            <person name="Henrissat B."/>
            <person name="Kuo A."/>
            <person name="Liang C."/>
            <person name="Lipzen A."/>
            <person name="Lutzoni F."/>
            <person name="Magnuson J."/>
            <person name="Mondo S."/>
            <person name="Nolan M."/>
            <person name="Ohm R."/>
            <person name="Pangilinan J."/>
            <person name="Park H.-J."/>
            <person name="Ramirez L."/>
            <person name="Alfaro M."/>
            <person name="Sun H."/>
            <person name="Tritt A."/>
            <person name="Yoshinaga Y."/>
            <person name="Zwiers L.-H."/>
            <person name="Turgeon B."/>
            <person name="Goodwin S."/>
            <person name="Spatafora J."/>
            <person name="Crous P."/>
            <person name="Grigoriev I."/>
        </authorList>
    </citation>
    <scope>NUCLEOTIDE SEQUENCE</scope>
    <source>
        <strain evidence="4">CBS 133067</strain>
    </source>
</reference>
<gene>
    <name evidence="4" type="ORF">NA57DRAFT_81688</name>
</gene>
<dbReference type="InterPro" id="IPR050129">
    <property type="entry name" value="Zn_alcohol_dh"/>
</dbReference>
<dbReference type="PANTHER" id="PTHR43401">
    <property type="entry name" value="L-THREONINE 3-DEHYDROGENASE"/>
    <property type="match status" value="1"/>
</dbReference>
<evidence type="ECO:0000313" key="5">
    <source>
        <dbReference type="Proteomes" id="UP000799772"/>
    </source>
</evidence>
<dbReference type="EMBL" id="ML978140">
    <property type="protein sequence ID" value="KAF2093006.1"/>
    <property type="molecule type" value="Genomic_DNA"/>
</dbReference>
<protein>
    <submittedName>
        <fullName evidence="4">GroES-like protein</fullName>
    </submittedName>
</protein>
<dbReference type="InterPro" id="IPR013149">
    <property type="entry name" value="ADH-like_C"/>
</dbReference>
<proteinExistence type="predicted"/>
<keyword evidence="5" id="KW-1185">Reference proteome</keyword>
<dbReference type="PANTHER" id="PTHR43401:SF2">
    <property type="entry name" value="L-THREONINE 3-DEHYDROGENASE"/>
    <property type="match status" value="1"/>
</dbReference>
<name>A0A9P4I120_9PEZI</name>
<dbReference type="Gene3D" id="3.90.180.10">
    <property type="entry name" value="Medium-chain alcohol dehydrogenases, catalytic domain"/>
    <property type="match status" value="1"/>
</dbReference>
<sequence>MRAARFYNQGDIRVEEVPEPRLSDGKVLVDVEWCGICGSDLHDFTMGPFMLPTKPHRVTGETIPLAQGHEFCGRVRNPPDGSKLKDGEAVMVDPRMLCRECMACKSGKTACCQRLGYIGGATNGGYAERVVVEERSLYPLGNIPLEYAAVIEPLAVVHHAVKESAIQDWNDKSVLVLGGGPIGFALVLLLRAHGASNITVSEPASIRREQVAEFAKNVINPINENVGDVCRSFTNGKGVDVVFDCAGVPIALEAGFDALGFGGLFIEVAVWEKPMTIPSLKLLAKHITLKGVFIFNTEDFQEVMQWMAEGRIKGYEKMVTARIGLDDIVDKGFKELVNNKDSHIKILVNPRLKE</sequence>
<comment type="caution">
    <text evidence="4">The sequence shown here is derived from an EMBL/GenBank/DDBJ whole genome shotgun (WGS) entry which is preliminary data.</text>
</comment>
<evidence type="ECO:0000313" key="4">
    <source>
        <dbReference type="EMBL" id="KAF2093006.1"/>
    </source>
</evidence>
<feature type="domain" description="Alcohol dehydrogenase-like N-terminal" evidence="3">
    <location>
        <begin position="24"/>
        <end position="140"/>
    </location>
</feature>
<dbReference type="SUPFAM" id="SSF51735">
    <property type="entry name" value="NAD(P)-binding Rossmann-fold domains"/>
    <property type="match status" value="1"/>
</dbReference>
<feature type="domain" description="Alcohol dehydrogenase-like C-terminal" evidence="2">
    <location>
        <begin position="181"/>
        <end position="309"/>
    </location>
</feature>
<dbReference type="SUPFAM" id="SSF50129">
    <property type="entry name" value="GroES-like"/>
    <property type="match status" value="1"/>
</dbReference>
<dbReference type="AlphaFoldDB" id="A0A9P4I120"/>
<dbReference type="CDD" id="cd08233">
    <property type="entry name" value="butanediol_DH_like"/>
    <property type="match status" value="1"/>
</dbReference>